<gene>
    <name evidence="2" type="ORF">K0M31_014790</name>
</gene>
<accession>A0AA40FH11</accession>
<feature type="compositionally biased region" description="Basic residues" evidence="1">
    <location>
        <begin position="119"/>
        <end position="129"/>
    </location>
</feature>
<feature type="compositionally biased region" description="Basic and acidic residues" evidence="1">
    <location>
        <begin position="73"/>
        <end position="112"/>
    </location>
</feature>
<keyword evidence="3" id="KW-1185">Reference proteome</keyword>
<evidence type="ECO:0000256" key="1">
    <source>
        <dbReference type="SAM" id="MobiDB-lite"/>
    </source>
</evidence>
<dbReference type="Proteomes" id="UP001177670">
    <property type="component" value="Unassembled WGS sequence"/>
</dbReference>
<dbReference type="EMBL" id="JAHYIQ010000041">
    <property type="protein sequence ID" value="KAK1118790.1"/>
    <property type="molecule type" value="Genomic_DNA"/>
</dbReference>
<dbReference type="AlphaFoldDB" id="A0AA40FH11"/>
<evidence type="ECO:0000313" key="2">
    <source>
        <dbReference type="EMBL" id="KAK1118790.1"/>
    </source>
</evidence>
<feature type="compositionally biased region" description="Basic and acidic residues" evidence="1">
    <location>
        <begin position="41"/>
        <end position="61"/>
    </location>
</feature>
<comment type="caution">
    <text evidence="2">The sequence shown here is derived from an EMBL/GenBank/DDBJ whole genome shotgun (WGS) entry which is preliminary data.</text>
</comment>
<protein>
    <submittedName>
        <fullName evidence="2">Uncharacterized protein</fullName>
    </submittedName>
</protein>
<feature type="region of interest" description="Disordered" evidence="1">
    <location>
        <begin position="26"/>
        <end position="148"/>
    </location>
</feature>
<sequence length="148" mass="16962">MNFTVERARRETVSSLRISGGYLLAIGGSSARRRKGAKGRTSVEENERDDPGEAAKGRDGRTTQQQRMIAGWKRREGQGKVVADRRQEEKGERNAKEQRCTRARVKGREVRITGEGGRQRRRSRWKKGRKREDKRMRGQTGLQAVGRR</sequence>
<organism evidence="2 3">
    <name type="scientific">Melipona bicolor</name>
    <dbReference type="NCBI Taxonomy" id="60889"/>
    <lineage>
        <taxon>Eukaryota</taxon>
        <taxon>Metazoa</taxon>
        <taxon>Ecdysozoa</taxon>
        <taxon>Arthropoda</taxon>
        <taxon>Hexapoda</taxon>
        <taxon>Insecta</taxon>
        <taxon>Pterygota</taxon>
        <taxon>Neoptera</taxon>
        <taxon>Endopterygota</taxon>
        <taxon>Hymenoptera</taxon>
        <taxon>Apocrita</taxon>
        <taxon>Aculeata</taxon>
        <taxon>Apoidea</taxon>
        <taxon>Anthophila</taxon>
        <taxon>Apidae</taxon>
        <taxon>Melipona</taxon>
    </lineage>
</organism>
<reference evidence="2" key="1">
    <citation type="submission" date="2021-10" db="EMBL/GenBank/DDBJ databases">
        <title>Melipona bicolor Genome sequencing and assembly.</title>
        <authorList>
            <person name="Araujo N.S."/>
            <person name="Arias M.C."/>
        </authorList>
    </citation>
    <scope>NUCLEOTIDE SEQUENCE</scope>
    <source>
        <strain evidence="2">USP_2M_L1-L4_2017</strain>
        <tissue evidence="2">Whole body</tissue>
    </source>
</reference>
<name>A0AA40FH11_9HYME</name>
<proteinExistence type="predicted"/>
<evidence type="ECO:0000313" key="3">
    <source>
        <dbReference type="Proteomes" id="UP001177670"/>
    </source>
</evidence>